<dbReference type="InterPro" id="IPR023997">
    <property type="entry name" value="TonB-dep_OMP_SusC/RagA_CS"/>
</dbReference>
<dbReference type="NCBIfam" id="TIGR04056">
    <property type="entry name" value="OMP_RagA_SusC"/>
    <property type="match status" value="1"/>
</dbReference>
<dbReference type="InterPro" id="IPR023996">
    <property type="entry name" value="TonB-dep_OMP_SusC/RagA"/>
</dbReference>
<dbReference type="InterPro" id="IPR037066">
    <property type="entry name" value="Plug_dom_sf"/>
</dbReference>
<dbReference type="InterPro" id="IPR008969">
    <property type="entry name" value="CarboxyPept-like_regulatory"/>
</dbReference>
<evidence type="ECO:0000313" key="9">
    <source>
        <dbReference type="EMBL" id="RED94636.1"/>
    </source>
</evidence>
<evidence type="ECO:0000256" key="2">
    <source>
        <dbReference type="ARBA" id="ARBA00022448"/>
    </source>
</evidence>
<keyword evidence="10" id="KW-1185">Reference proteome</keyword>
<accession>A0A3D9L0R4</accession>
<sequence>MLTLLLGYASTSWSQTRVTGVITDEAKAPIPGVSILIQGTSNGTVTDIDGNFALNVPNQNAVLVVSAIGYHTQEITVGNNSVINVSMSEDVTSLDEVVVIGYGEVEKEDVTGAIASVESKDIVRANPVQAAKAIQGQAAGVIVTKQNSRPGAGYNINIRGLSSINYSNEPLVVIDGIMGGDINALNPADIESMDILKDASSTAIYGSRGANGVIIITTKRGATGKPVVSYDGYVGVKTPAHLPDMMNAQQFYKASVTDRELNGYPQTRSFTTTELDLVESGKSTDWLGEISGPALQTNHSVSVGGGSGSTNYHFSAGYLNEGGSLENTKFQRYNIKGSMDSKVNDFLKVGFTANYSYAKREVGSNEALRSAYRARPTGVVHYDDILNPDENQDFEWRGYAAWMGINDKQVLNPLIEINPHNFQDETRYNTFFGNAYLELTPVDGLSIRSTLSATVDNSRFGQFRGTMTKDRKTTRLPRSFRQTDDLANYTWDNIITYKKNLGDHDITITGVQSTFMQRNEEMDSYVDEIPYNSLWYAYGTGRPVELATQLTERSLLSYMGRLIYGFQDKYILTLTSRWDGASQLSEGNKWDFFPSAAVAWRLGEEDFISDIEAISDMKFRVSYGFVGNSSVAPYSTQARLSRTQYDFGGSPAFGFAPANLADKNLKWEKSKELNIGLDMGFIKNRISASLELYNRNTVDLIYNVQIPTSSGFSSVTTNVGEVANRGIELSLNTVNIAKSNFTWSTNINFAKNVNEVISIGDGIDRDIATGLFVGHPLKAHYSYEFDGIWQLDEEAEAAKYDQVPGSVKVVDQNNDGMISSNEGIDDRTIIGSQQPDWTMGMTNKVTYGNFDLSFLIYTSQGAIYRNSMLSGTMGQIGAGRYNTLNLNYWTVNNPTNDYYGPGVPNPHRGAIFYQDASFVRISDITLGYTLPRSVLDNFGFSNFRMYAQVSNPFVFHDFDGMDPEFNSSTYNDGIPTATYLFGLNVSF</sequence>
<dbReference type="Gene3D" id="2.40.170.20">
    <property type="entry name" value="TonB-dependent receptor, beta-barrel domain"/>
    <property type="match status" value="1"/>
</dbReference>
<dbReference type="EMBL" id="QREG01000020">
    <property type="protein sequence ID" value="RED94636.1"/>
    <property type="molecule type" value="Genomic_DNA"/>
</dbReference>
<dbReference type="FunFam" id="2.170.130.10:FF:000008">
    <property type="entry name" value="SusC/RagA family TonB-linked outer membrane protein"/>
    <property type="match status" value="1"/>
</dbReference>
<dbReference type="Proteomes" id="UP000256779">
    <property type="component" value="Unassembled WGS sequence"/>
</dbReference>
<dbReference type="Gene3D" id="2.60.40.1120">
    <property type="entry name" value="Carboxypeptidase-like, regulatory domain"/>
    <property type="match status" value="1"/>
</dbReference>
<keyword evidence="3 7" id="KW-1134">Transmembrane beta strand</keyword>
<evidence type="ECO:0000256" key="6">
    <source>
        <dbReference type="ARBA" id="ARBA00023237"/>
    </source>
</evidence>
<evidence type="ECO:0000313" key="10">
    <source>
        <dbReference type="Proteomes" id="UP000256779"/>
    </source>
</evidence>
<evidence type="ECO:0000256" key="5">
    <source>
        <dbReference type="ARBA" id="ARBA00023136"/>
    </source>
</evidence>
<keyword evidence="2 7" id="KW-0813">Transport</keyword>
<dbReference type="GO" id="GO:0009279">
    <property type="term" value="C:cell outer membrane"/>
    <property type="evidence" value="ECO:0007669"/>
    <property type="project" value="UniProtKB-SubCell"/>
</dbReference>
<keyword evidence="6 7" id="KW-0998">Cell outer membrane</keyword>
<protein>
    <submittedName>
        <fullName evidence="9">TonB-linked SusC/RagA family outer membrane protein</fullName>
    </submittedName>
</protein>
<dbReference type="Pfam" id="PF07715">
    <property type="entry name" value="Plug"/>
    <property type="match status" value="1"/>
</dbReference>
<comment type="subcellular location">
    <subcellularLocation>
        <location evidence="1 7">Cell outer membrane</location>
        <topology evidence="1 7">Multi-pass membrane protein</topology>
    </subcellularLocation>
</comment>
<reference evidence="9 10" key="1">
    <citation type="submission" date="2018-07" db="EMBL/GenBank/DDBJ databases">
        <title>Genomic Encyclopedia of Type Strains, Phase IV (KMG-IV): sequencing the most valuable type-strain genomes for metagenomic binning, comparative biology and taxonomic classification.</title>
        <authorList>
            <person name="Goeker M."/>
        </authorList>
    </citation>
    <scope>NUCLEOTIDE SEQUENCE [LARGE SCALE GENOMIC DNA]</scope>
    <source>
        <strain evidence="9 10">DSM 4134</strain>
    </source>
</reference>
<comment type="caution">
    <text evidence="9">The sequence shown here is derived from an EMBL/GenBank/DDBJ whole genome shotgun (WGS) entry which is preliminary data.</text>
</comment>
<dbReference type="SUPFAM" id="SSF56935">
    <property type="entry name" value="Porins"/>
    <property type="match status" value="1"/>
</dbReference>
<evidence type="ECO:0000256" key="4">
    <source>
        <dbReference type="ARBA" id="ARBA00022692"/>
    </source>
</evidence>
<comment type="similarity">
    <text evidence="7">Belongs to the TonB-dependent receptor family.</text>
</comment>
<dbReference type="PROSITE" id="PS52016">
    <property type="entry name" value="TONB_DEPENDENT_REC_3"/>
    <property type="match status" value="1"/>
</dbReference>
<dbReference type="Gene3D" id="2.170.130.10">
    <property type="entry name" value="TonB-dependent receptor, plug domain"/>
    <property type="match status" value="1"/>
</dbReference>
<feature type="domain" description="TonB-dependent receptor plug" evidence="8">
    <location>
        <begin position="107"/>
        <end position="213"/>
    </location>
</feature>
<evidence type="ECO:0000256" key="1">
    <source>
        <dbReference type="ARBA" id="ARBA00004571"/>
    </source>
</evidence>
<dbReference type="NCBIfam" id="TIGR04057">
    <property type="entry name" value="SusC_RagA_signa"/>
    <property type="match status" value="1"/>
</dbReference>
<dbReference type="InterPro" id="IPR039426">
    <property type="entry name" value="TonB-dep_rcpt-like"/>
</dbReference>
<dbReference type="AlphaFoldDB" id="A0A3D9L0R4"/>
<evidence type="ECO:0000256" key="7">
    <source>
        <dbReference type="PROSITE-ProRule" id="PRU01360"/>
    </source>
</evidence>
<dbReference type="InterPro" id="IPR012910">
    <property type="entry name" value="Plug_dom"/>
</dbReference>
<evidence type="ECO:0000259" key="8">
    <source>
        <dbReference type="Pfam" id="PF07715"/>
    </source>
</evidence>
<dbReference type="FunFam" id="2.60.40.1120:FF:000003">
    <property type="entry name" value="Outer membrane protein Omp121"/>
    <property type="match status" value="1"/>
</dbReference>
<dbReference type="InterPro" id="IPR036942">
    <property type="entry name" value="Beta-barrel_TonB_sf"/>
</dbReference>
<keyword evidence="5 7" id="KW-0472">Membrane</keyword>
<keyword evidence="4 7" id="KW-0812">Transmembrane</keyword>
<proteinExistence type="inferred from homology"/>
<evidence type="ECO:0000256" key="3">
    <source>
        <dbReference type="ARBA" id="ARBA00022452"/>
    </source>
</evidence>
<name>A0A3D9L0R4_MARFU</name>
<dbReference type="SUPFAM" id="SSF49464">
    <property type="entry name" value="Carboxypeptidase regulatory domain-like"/>
    <property type="match status" value="1"/>
</dbReference>
<organism evidence="9 10">
    <name type="scientific">Marinoscillum furvescens DSM 4134</name>
    <dbReference type="NCBI Taxonomy" id="1122208"/>
    <lineage>
        <taxon>Bacteria</taxon>
        <taxon>Pseudomonadati</taxon>
        <taxon>Bacteroidota</taxon>
        <taxon>Cytophagia</taxon>
        <taxon>Cytophagales</taxon>
        <taxon>Reichenbachiellaceae</taxon>
        <taxon>Marinoscillum</taxon>
    </lineage>
</organism>
<gene>
    <name evidence="9" type="ORF">C7460_12031</name>
</gene>
<dbReference type="Pfam" id="PF13715">
    <property type="entry name" value="CarbopepD_reg_2"/>
    <property type="match status" value="1"/>
</dbReference>